<protein>
    <submittedName>
        <fullName evidence="1">Uncharacterized protein</fullName>
    </submittedName>
</protein>
<dbReference type="Proteomes" id="UP000253209">
    <property type="component" value="Unassembled WGS sequence"/>
</dbReference>
<evidence type="ECO:0000313" key="1">
    <source>
        <dbReference type="EMBL" id="RCH53584.1"/>
    </source>
</evidence>
<dbReference type="EMBL" id="QGDC01000013">
    <property type="protein sequence ID" value="RCH53584.1"/>
    <property type="molecule type" value="Genomic_DNA"/>
</dbReference>
<organism evidence="1 2">
    <name type="scientific">Mucilaginibacter hurinus</name>
    <dbReference type="NCBI Taxonomy" id="2201324"/>
    <lineage>
        <taxon>Bacteria</taxon>
        <taxon>Pseudomonadati</taxon>
        <taxon>Bacteroidota</taxon>
        <taxon>Sphingobacteriia</taxon>
        <taxon>Sphingobacteriales</taxon>
        <taxon>Sphingobacteriaceae</taxon>
        <taxon>Mucilaginibacter</taxon>
    </lineage>
</organism>
<sequence>MIYKKPVIASDSGAIFLAIWQEKLLNIPGRHCEERSNLLSDFTGIIAICDMGSEKLKFKMSLTNRSAP</sequence>
<comment type="caution">
    <text evidence="1">The sequence shown here is derived from an EMBL/GenBank/DDBJ whole genome shotgun (WGS) entry which is preliminary data.</text>
</comment>
<dbReference type="AlphaFoldDB" id="A0A367GJE2"/>
<accession>A0A367GJE2</accession>
<evidence type="ECO:0000313" key="2">
    <source>
        <dbReference type="Proteomes" id="UP000253209"/>
    </source>
</evidence>
<reference evidence="1 2" key="1">
    <citation type="submission" date="2018-05" db="EMBL/GenBank/DDBJ databases">
        <title>Mucilaginibacter hurinus sp. nov., isolated from briquette warehouse soil.</title>
        <authorList>
            <person name="Choi L."/>
        </authorList>
    </citation>
    <scope>NUCLEOTIDE SEQUENCE [LARGE SCALE GENOMIC DNA]</scope>
    <source>
        <strain evidence="1 2">ZR32</strain>
    </source>
</reference>
<keyword evidence="2" id="KW-1185">Reference proteome</keyword>
<gene>
    <name evidence="1" type="ORF">DJ568_16910</name>
</gene>
<proteinExistence type="predicted"/>
<name>A0A367GJE2_9SPHI</name>